<reference evidence="7 8" key="1">
    <citation type="submission" date="2022-02" db="EMBL/GenBank/DDBJ databases">
        <authorList>
            <person name="Min J."/>
        </authorList>
    </citation>
    <scope>NUCLEOTIDE SEQUENCE [LARGE SCALE GENOMIC DNA]</scope>
    <source>
        <strain evidence="7 8">GR10-1</strain>
    </source>
</reference>
<dbReference type="Gene3D" id="3.30.390.10">
    <property type="entry name" value="Enolase-like, N-terminal domain"/>
    <property type="match status" value="1"/>
</dbReference>
<dbReference type="SFLD" id="SFLDG00180">
    <property type="entry name" value="muconate_cycloisomerase"/>
    <property type="match status" value="1"/>
</dbReference>
<comment type="similarity">
    <text evidence="1 5">Belongs to the mandelate racemase/muconate lactonizing enzyme family.</text>
</comment>
<dbReference type="Proteomes" id="UP001202248">
    <property type="component" value="Unassembled WGS sequence"/>
</dbReference>
<dbReference type="Pfam" id="PF13378">
    <property type="entry name" value="MR_MLE_C"/>
    <property type="match status" value="1"/>
</dbReference>
<evidence type="ECO:0000313" key="7">
    <source>
        <dbReference type="EMBL" id="MCH5597865.1"/>
    </source>
</evidence>
<keyword evidence="4 5" id="KW-0413">Isomerase</keyword>
<dbReference type="InterPro" id="IPR029065">
    <property type="entry name" value="Enolase_C-like"/>
</dbReference>
<dbReference type="CDD" id="cd03319">
    <property type="entry name" value="L-Ala-DL-Glu_epimerase"/>
    <property type="match status" value="1"/>
</dbReference>
<evidence type="ECO:0000256" key="3">
    <source>
        <dbReference type="ARBA" id="ARBA00022842"/>
    </source>
</evidence>
<evidence type="ECO:0000256" key="1">
    <source>
        <dbReference type="ARBA" id="ARBA00008031"/>
    </source>
</evidence>
<organism evidence="7 8">
    <name type="scientific">Niabella ginsengisoli</name>
    <dbReference type="NCBI Taxonomy" id="522298"/>
    <lineage>
        <taxon>Bacteria</taxon>
        <taxon>Pseudomonadati</taxon>
        <taxon>Bacteroidota</taxon>
        <taxon>Chitinophagia</taxon>
        <taxon>Chitinophagales</taxon>
        <taxon>Chitinophagaceae</taxon>
        <taxon>Niabella</taxon>
    </lineage>
</organism>
<dbReference type="InterPro" id="IPR018110">
    <property type="entry name" value="Mandel_Rmase/mucon_lact_enz_CS"/>
</dbReference>
<dbReference type="SMART" id="SM00922">
    <property type="entry name" value="MR_MLE"/>
    <property type="match status" value="1"/>
</dbReference>
<dbReference type="InterPro" id="IPR029017">
    <property type="entry name" value="Enolase-like_N"/>
</dbReference>
<dbReference type="PANTHER" id="PTHR48080">
    <property type="entry name" value="D-GALACTONATE DEHYDRATASE-RELATED"/>
    <property type="match status" value="1"/>
</dbReference>
<dbReference type="InterPro" id="IPR036849">
    <property type="entry name" value="Enolase-like_C_sf"/>
</dbReference>
<protein>
    <recommendedName>
        <fullName evidence="5">Dipeptide epimerase</fullName>
        <ecNumber evidence="5">5.1.1.-</ecNumber>
    </recommendedName>
</protein>
<dbReference type="InterPro" id="IPR034593">
    <property type="entry name" value="DgoD-like"/>
</dbReference>
<evidence type="ECO:0000259" key="6">
    <source>
        <dbReference type="SMART" id="SM00922"/>
    </source>
</evidence>
<dbReference type="SUPFAM" id="SSF51604">
    <property type="entry name" value="Enolase C-terminal domain-like"/>
    <property type="match status" value="1"/>
</dbReference>
<evidence type="ECO:0000313" key="8">
    <source>
        <dbReference type="Proteomes" id="UP001202248"/>
    </source>
</evidence>
<keyword evidence="8" id="KW-1185">Reference proteome</keyword>
<dbReference type="PROSITE" id="PS00909">
    <property type="entry name" value="MR_MLE_2"/>
    <property type="match status" value="1"/>
</dbReference>
<dbReference type="Gene3D" id="3.20.20.120">
    <property type="entry name" value="Enolase-like C-terminal domain"/>
    <property type="match status" value="1"/>
</dbReference>
<dbReference type="EMBL" id="JAKWBL010000001">
    <property type="protein sequence ID" value="MCH5597865.1"/>
    <property type="molecule type" value="Genomic_DNA"/>
</dbReference>
<keyword evidence="2 5" id="KW-0479">Metal-binding</keyword>
<dbReference type="InterPro" id="IPR013342">
    <property type="entry name" value="Mandelate_racemase_C"/>
</dbReference>
<comment type="cofactor">
    <cofactor evidence="5">
        <name>Mg(2+)</name>
        <dbReference type="ChEBI" id="CHEBI:18420"/>
    </cofactor>
    <text evidence="5">Binds 1 Mg(2+) ion per subunit.</text>
</comment>
<evidence type="ECO:0000256" key="4">
    <source>
        <dbReference type="ARBA" id="ARBA00023235"/>
    </source>
</evidence>
<name>A0ABS9SHR0_9BACT</name>
<comment type="caution">
    <text evidence="7">The sequence shown here is derived from an EMBL/GenBank/DDBJ whole genome shotgun (WGS) entry which is preliminary data.</text>
</comment>
<dbReference type="InterPro" id="IPR034603">
    <property type="entry name" value="Dipeptide_epimerase"/>
</dbReference>
<accession>A0ABS9SHR0</accession>
<dbReference type="EC" id="5.1.1.-" evidence="5"/>
<evidence type="ECO:0000256" key="2">
    <source>
        <dbReference type="ARBA" id="ARBA00022723"/>
    </source>
</evidence>
<gene>
    <name evidence="7" type="ORF">MKP09_08080</name>
</gene>
<dbReference type="Pfam" id="PF02746">
    <property type="entry name" value="MR_MLE_N"/>
    <property type="match status" value="1"/>
</dbReference>
<proteinExistence type="inferred from homology"/>
<dbReference type="SFLD" id="SFLDS00001">
    <property type="entry name" value="Enolase"/>
    <property type="match status" value="1"/>
</dbReference>
<feature type="domain" description="Mandelate racemase/muconate lactonizing enzyme C-terminal" evidence="6">
    <location>
        <begin position="163"/>
        <end position="252"/>
    </location>
</feature>
<evidence type="ECO:0000256" key="5">
    <source>
        <dbReference type="RuleBase" id="RU366006"/>
    </source>
</evidence>
<dbReference type="PANTHER" id="PTHR48080:SF3">
    <property type="entry name" value="ENOLASE SUPERFAMILY MEMBER DDB_G0284701"/>
    <property type="match status" value="1"/>
</dbReference>
<dbReference type="InterPro" id="IPR013341">
    <property type="entry name" value="Mandelate_racemase_N_dom"/>
</dbReference>
<sequence>MFIDGLIKWYLLISLIAEELFNSINSKVKLQYYPFKLKFRHPFTISKGTKTHQPTLVVELEHFGIKGYGEAPAITYYNISVEDMLADLELKKPMIEKFAFTEPDRYWHFLHHLLPKNPFLVCALDMAAWDIFGKMSVKPLYKMWRGDIAKAPLTDYTIGIDTVEKMVEKLREQPWPIYKIKVGTADDIAIVKALRKETDAVLRVDANAGWDLETALQLIPQLKELGVELVEQPLAKDNWEGMKTLFQESSLPLMADESCVFEADVAKCEGHFHGINIKLTKCSGITPALRMISDARKRGLKIMIGSMNENTIGSAAIAHLAPLADYVDMDGPLLLQEDVATGIDYEYGKIIYNGKPGLGITYKGVFDK</sequence>
<dbReference type="SFLD" id="SFLDF00009">
    <property type="entry name" value="o-succinylbenzoate_synthase"/>
    <property type="match status" value="1"/>
</dbReference>
<keyword evidence="3 5" id="KW-0460">Magnesium</keyword>
<dbReference type="SUPFAM" id="SSF54826">
    <property type="entry name" value="Enolase N-terminal domain-like"/>
    <property type="match status" value="1"/>
</dbReference>
<dbReference type="RefSeq" id="WP_240827223.1">
    <property type="nucleotide sequence ID" value="NZ_JAKWBL010000001.1"/>
</dbReference>